<dbReference type="InterPro" id="IPR007203">
    <property type="entry name" value="ORMDL"/>
</dbReference>
<evidence type="ECO:0000313" key="6">
    <source>
        <dbReference type="EMBL" id="GJQ13290.1"/>
    </source>
</evidence>
<comment type="subcellular location">
    <subcellularLocation>
        <location evidence="1">Membrane</location>
        <topology evidence="1">Multi-pass membrane protein</topology>
    </subcellularLocation>
</comment>
<feature type="transmembrane region" description="Helical" evidence="5">
    <location>
        <begin position="23"/>
        <end position="41"/>
    </location>
</feature>
<dbReference type="AlphaFoldDB" id="A0A9C7PZG4"/>
<keyword evidence="3 5" id="KW-1133">Transmembrane helix</keyword>
<feature type="transmembrane region" description="Helical" evidence="5">
    <location>
        <begin position="47"/>
        <end position="67"/>
    </location>
</feature>
<sequence length="155" mass="18046">MQAGHGSAPVDVGVEWLRAKGAWSFYILLIITVRIIVGTILDLEPYQSWSTINILHATVTFFVFHWIKGSPFPTNWTEDYNVDKYTWWEQIDRKRQNTPNRKFFTAVVVVLYLLALDSTPKEYVAVHIANFVAFIIVFIAKMPWMHKVRIFGINK</sequence>
<dbReference type="GO" id="GO:0005789">
    <property type="term" value="C:endoplasmic reticulum membrane"/>
    <property type="evidence" value="ECO:0007669"/>
    <property type="project" value="InterPro"/>
</dbReference>
<comment type="caution">
    <text evidence="6">The sequence shown here is derived from an EMBL/GenBank/DDBJ whole genome shotgun (WGS) entry which is preliminary data.</text>
</comment>
<keyword evidence="7" id="KW-1185">Reference proteome</keyword>
<feature type="transmembrane region" description="Helical" evidence="5">
    <location>
        <begin position="103"/>
        <end position="119"/>
    </location>
</feature>
<evidence type="ECO:0000256" key="2">
    <source>
        <dbReference type="ARBA" id="ARBA00022692"/>
    </source>
</evidence>
<organism evidence="6 7">
    <name type="scientific">Galdieria partita</name>
    <dbReference type="NCBI Taxonomy" id="83374"/>
    <lineage>
        <taxon>Eukaryota</taxon>
        <taxon>Rhodophyta</taxon>
        <taxon>Bangiophyceae</taxon>
        <taxon>Galdieriales</taxon>
        <taxon>Galdieriaceae</taxon>
        <taxon>Galdieria</taxon>
    </lineage>
</organism>
<dbReference type="PANTHER" id="PTHR12665">
    <property type="entry name" value="ORMDL PROTEINS"/>
    <property type="match status" value="1"/>
</dbReference>
<reference evidence="6" key="1">
    <citation type="journal article" date="2022" name="Proc. Natl. Acad. Sci. U.S.A.">
        <title>Life cycle and functional genomics of the unicellular red alga Galdieria for elucidating algal and plant evolution and industrial use.</title>
        <authorList>
            <person name="Hirooka S."/>
            <person name="Itabashi T."/>
            <person name="Ichinose T.M."/>
            <person name="Onuma R."/>
            <person name="Fujiwara T."/>
            <person name="Yamashita S."/>
            <person name="Jong L.W."/>
            <person name="Tomita R."/>
            <person name="Iwane A.H."/>
            <person name="Miyagishima S.Y."/>
        </authorList>
    </citation>
    <scope>NUCLEOTIDE SEQUENCE</scope>
    <source>
        <strain evidence="6">NBRC 102759</strain>
    </source>
</reference>
<protein>
    <submittedName>
        <fullName evidence="6">Uncharacterized protein</fullName>
    </submittedName>
</protein>
<feature type="transmembrane region" description="Helical" evidence="5">
    <location>
        <begin position="125"/>
        <end position="144"/>
    </location>
</feature>
<name>A0A9C7PZG4_9RHOD</name>
<evidence type="ECO:0000256" key="4">
    <source>
        <dbReference type="ARBA" id="ARBA00023136"/>
    </source>
</evidence>
<dbReference type="OrthoDB" id="1932233at2759"/>
<dbReference type="Pfam" id="PF04061">
    <property type="entry name" value="ORMDL"/>
    <property type="match status" value="1"/>
</dbReference>
<accession>A0A9C7PZG4</accession>
<reference evidence="6" key="2">
    <citation type="submission" date="2022-01" db="EMBL/GenBank/DDBJ databases">
        <authorList>
            <person name="Hirooka S."/>
            <person name="Miyagishima S.Y."/>
        </authorList>
    </citation>
    <scope>NUCLEOTIDE SEQUENCE</scope>
    <source>
        <strain evidence="6">NBRC 102759</strain>
    </source>
</reference>
<keyword evidence="2 5" id="KW-0812">Transmembrane</keyword>
<keyword evidence="4 5" id="KW-0472">Membrane</keyword>
<evidence type="ECO:0000256" key="3">
    <source>
        <dbReference type="ARBA" id="ARBA00022989"/>
    </source>
</evidence>
<dbReference type="Proteomes" id="UP001061958">
    <property type="component" value="Unassembled WGS sequence"/>
</dbReference>
<dbReference type="EMBL" id="BQMJ01000042">
    <property type="protein sequence ID" value="GJQ13290.1"/>
    <property type="molecule type" value="Genomic_DNA"/>
</dbReference>
<gene>
    <name evidence="6" type="ORF">GpartN1_g5081.t1</name>
</gene>
<evidence type="ECO:0000256" key="5">
    <source>
        <dbReference type="SAM" id="Phobius"/>
    </source>
</evidence>
<evidence type="ECO:0000256" key="1">
    <source>
        <dbReference type="ARBA" id="ARBA00004141"/>
    </source>
</evidence>
<proteinExistence type="predicted"/>
<evidence type="ECO:0000313" key="7">
    <source>
        <dbReference type="Proteomes" id="UP001061958"/>
    </source>
</evidence>